<dbReference type="InterPro" id="IPR011050">
    <property type="entry name" value="Pectin_lyase_fold/virulence"/>
</dbReference>
<keyword evidence="8 10" id="KW-0456">Lyase</keyword>
<evidence type="ECO:0000256" key="9">
    <source>
        <dbReference type="ARBA" id="ARBA00025679"/>
    </source>
</evidence>
<dbReference type="OrthoDB" id="441042at2759"/>
<keyword evidence="5 10" id="KW-0964">Secreted</keyword>
<keyword evidence="12" id="KW-1185">Reference proteome</keyword>
<evidence type="ECO:0000256" key="6">
    <source>
        <dbReference type="ARBA" id="ARBA00022729"/>
    </source>
</evidence>
<dbReference type="PANTHER" id="PTHR33407:SF9">
    <property type="entry name" value="PECTATE LYASE F-RELATED"/>
    <property type="match status" value="1"/>
</dbReference>
<accession>A0A6G1GLQ6</accession>
<comment type="cofactor">
    <cofactor evidence="2 10">
        <name>Ca(2+)</name>
        <dbReference type="ChEBI" id="CHEBI:29108"/>
    </cofactor>
</comment>
<dbReference type="InterPro" id="IPR012334">
    <property type="entry name" value="Pectin_lyas_fold"/>
</dbReference>
<dbReference type="Proteomes" id="UP000800041">
    <property type="component" value="Unassembled WGS sequence"/>
</dbReference>
<feature type="signal peptide" evidence="10">
    <location>
        <begin position="1"/>
        <end position="18"/>
    </location>
</feature>
<dbReference type="PANTHER" id="PTHR33407">
    <property type="entry name" value="PECTATE LYASE F-RELATED"/>
    <property type="match status" value="1"/>
</dbReference>
<dbReference type="Gene3D" id="2.160.20.10">
    <property type="entry name" value="Single-stranded right-handed beta-helix, Pectin lyase-like"/>
    <property type="match status" value="1"/>
</dbReference>
<dbReference type="GO" id="GO:0030570">
    <property type="term" value="F:pectate lyase activity"/>
    <property type="evidence" value="ECO:0007669"/>
    <property type="project" value="UniProtKB-UniRule"/>
</dbReference>
<comment type="function">
    <text evidence="9 10">Pectinolytic enzyme consist of four classes of enzymes: pectin lyase, polygalacturonase, pectin methylesterase and rhamnogalacturonase. Among pectinolytic enzymes, pectin lyase is the most important in depolymerization of pectin, since it cleaves internal glycosidic bonds of highly methylated pectins. Favors pectate, the anion, over pectin, the methyl ester.</text>
</comment>
<organism evidence="11 12">
    <name type="scientific">Aulographum hederae CBS 113979</name>
    <dbReference type="NCBI Taxonomy" id="1176131"/>
    <lineage>
        <taxon>Eukaryota</taxon>
        <taxon>Fungi</taxon>
        <taxon>Dikarya</taxon>
        <taxon>Ascomycota</taxon>
        <taxon>Pezizomycotina</taxon>
        <taxon>Dothideomycetes</taxon>
        <taxon>Pleosporomycetidae</taxon>
        <taxon>Aulographales</taxon>
        <taxon>Aulographaceae</taxon>
    </lineage>
</organism>
<evidence type="ECO:0000256" key="1">
    <source>
        <dbReference type="ARBA" id="ARBA00000695"/>
    </source>
</evidence>
<name>A0A6G1GLQ6_9PEZI</name>
<evidence type="ECO:0000256" key="8">
    <source>
        <dbReference type="ARBA" id="ARBA00023239"/>
    </source>
</evidence>
<evidence type="ECO:0000256" key="2">
    <source>
        <dbReference type="ARBA" id="ARBA00001913"/>
    </source>
</evidence>
<dbReference type="EC" id="4.2.2.2" evidence="10"/>
<sequence length="253" mass="26326">MSLAKVTLFLSFLGAAAAQSAPAPAAPLQTTFPTPKGTVNLSKVKVIAAGQSFDGGMKMYDRSPSTCVGLAALSGGDKEATFLLEQGASISNVILGKNGGEGIHCMGNCRITNVWWTDVCEDAATFKQKSGTSFIRGGGAKGAADKVFQHNGAGTIDIANFYAEDIGKLYRGCGNCNNPNERHVKMENVIIKGVNVAAGINANYGDTAIITNSCIQDGDICGLFTGVTKGQPKQYSKKPDGKSCIATNVRTTC</sequence>
<gene>
    <name evidence="11" type="ORF">K402DRAFT_341532</name>
</gene>
<comment type="similarity">
    <text evidence="4 10">Belongs to the polysaccharide lyase 3 family.</text>
</comment>
<evidence type="ECO:0000256" key="3">
    <source>
        <dbReference type="ARBA" id="ARBA00004613"/>
    </source>
</evidence>
<evidence type="ECO:0000256" key="5">
    <source>
        <dbReference type="ARBA" id="ARBA00022525"/>
    </source>
</evidence>
<evidence type="ECO:0000256" key="7">
    <source>
        <dbReference type="ARBA" id="ARBA00022837"/>
    </source>
</evidence>
<reference evidence="11" key="1">
    <citation type="journal article" date="2020" name="Stud. Mycol.">
        <title>101 Dothideomycetes genomes: a test case for predicting lifestyles and emergence of pathogens.</title>
        <authorList>
            <person name="Haridas S."/>
            <person name="Albert R."/>
            <person name="Binder M."/>
            <person name="Bloem J."/>
            <person name="Labutti K."/>
            <person name="Salamov A."/>
            <person name="Andreopoulos B."/>
            <person name="Baker S."/>
            <person name="Barry K."/>
            <person name="Bills G."/>
            <person name="Bluhm B."/>
            <person name="Cannon C."/>
            <person name="Castanera R."/>
            <person name="Culley D."/>
            <person name="Daum C."/>
            <person name="Ezra D."/>
            <person name="Gonzalez J."/>
            <person name="Henrissat B."/>
            <person name="Kuo A."/>
            <person name="Liang C."/>
            <person name="Lipzen A."/>
            <person name="Lutzoni F."/>
            <person name="Magnuson J."/>
            <person name="Mondo S."/>
            <person name="Nolan M."/>
            <person name="Ohm R."/>
            <person name="Pangilinan J."/>
            <person name="Park H.-J."/>
            <person name="Ramirez L."/>
            <person name="Alfaro M."/>
            <person name="Sun H."/>
            <person name="Tritt A."/>
            <person name="Yoshinaga Y."/>
            <person name="Zwiers L.-H."/>
            <person name="Turgeon B."/>
            <person name="Goodwin S."/>
            <person name="Spatafora J."/>
            <person name="Crous P."/>
            <person name="Grigoriev I."/>
        </authorList>
    </citation>
    <scope>NUCLEOTIDE SEQUENCE</scope>
    <source>
        <strain evidence="11">CBS 113979</strain>
    </source>
</reference>
<comment type="subcellular location">
    <subcellularLocation>
        <location evidence="3 10">Secreted</location>
    </subcellularLocation>
</comment>
<dbReference type="AlphaFoldDB" id="A0A6G1GLQ6"/>
<dbReference type="InterPro" id="IPR004898">
    <property type="entry name" value="Pectate_lyase_PlyH/PlyE-like"/>
</dbReference>
<dbReference type="SUPFAM" id="SSF51126">
    <property type="entry name" value="Pectin lyase-like"/>
    <property type="match status" value="1"/>
</dbReference>
<keyword evidence="6 10" id="KW-0732">Signal</keyword>
<evidence type="ECO:0000256" key="4">
    <source>
        <dbReference type="ARBA" id="ARBA00006463"/>
    </source>
</evidence>
<comment type="catalytic activity">
    <reaction evidence="1 10">
        <text>Eliminative cleavage of (1-&gt;4)-alpha-D-galacturonan to give oligosaccharides with 4-deoxy-alpha-D-galact-4-enuronosyl groups at their non-reducing ends.</text>
        <dbReference type="EC" id="4.2.2.2"/>
    </reaction>
</comment>
<evidence type="ECO:0000313" key="12">
    <source>
        <dbReference type="Proteomes" id="UP000800041"/>
    </source>
</evidence>
<dbReference type="GO" id="GO:0045490">
    <property type="term" value="P:pectin catabolic process"/>
    <property type="evidence" value="ECO:0007669"/>
    <property type="project" value="TreeGrafter"/>
</dbReference>
<keyword evidence="7 10" id="KW-0106">Calcium</keyword>
<dbReference type="Pfam" id="PF03211">
    <property type="entry name" value="Pectate_lyase"/>
    <property type="match status" value="1"/>
</dbReference>
<dbReference type="GO" id="GO:0005576">
    <property type="term" value="C:extracellular region"/>
    <property type="evidence" value="ECO:0007669"/>
    <property type="project" value="UniProtKB-SubCell"/>
</dbReference>
<evidence type="ECO:0000256" key="10">
    <source>
        <dbReference type="RuleBase" id="RU367009"/>
    </source>
</evidence>
<protein>
    <recommendedName>
        <fullName evidence="10">Pectate lyase</fullName>
        <ecNumber evidence="10">4.2.2.2</ecNumber>
    </recommendedName>
</protein>
<evidence type="ECO:0000313" key="11">
    <source>
        <dbReference type="EMBL" id="KAF1981875.1"/>
    </source>
</evidence>
<feature type="chain" id="PRO_5026371254" description="Pectate lyase" evidence="10">
    <location>
        <begin position="19"/>
        <end position="253"/>
    </location>
</feature>
<proteinExistence type="inferred from homology"/>
<dbReference type="EMBL" id="ML977192">
    <property type="protein sequence ID" value="KAF1981875.1"/>
    <property type="molecule type" value="Genomic_DNA"/>
</dbReference>